<feature type="chain" id="PRO_5046324519" evidence="4">
    <location>
        <begin position="31"/>
        <end position="393"/>
    </location>
</feature>
<evidence type="ECO:0000256" key="1">
    <source>
        <dbReference type="ARBA" id="ARBA00022801"/>
    </source>
</evidence>
<dbReference type="GO" id="GO:0016787">
    <property type="term" value="F:hydrolase activity"/>
    <property type="evidence" value="ECO:0007669"/>
    <property type="project" value="UniProtKB-KW"/>
</dbReference>
<reference evidence="5 6" key="1">
    <citation type="submission" date="2024-12" db="EMBL/GenBank/DDBJ databases">
        <title>Forecasting of Potato common scab and diversities of Pathogenic streptomyces spp. in china.</title>
        <authorList>
            <person name="Handique U."/>
            <person name="Wu J."/>
        </authorList>
    </citation>
    <scope>NUCLEOTIDE SEQUENCE [LARGE SCALE GENOMIC DNA]</scope>
    <source>
        <strain evidence="5 6">ZRIMU1530</strain>
    </source>
</reference>
<dbReference type="InterPro" id="IPR029058">
    <property type="entry name" value="AB_hydrolase_fold"/>
</dbReference>
<keyword evidence="2" id="KW-0442">Lipid degradation</keyword>
<keyword evidence="3" id="KW-0443">Lipid metabolism</keyword>
<keyword evidence="6" id="KW-1185">Reference proteome</keyword>
<organism evidence="5 6">
    <name type="scientific">Streptomyces niveiscabiei</name>
    <dbReference type="NCBI Taxonomy" id="164115"/>
    <lineage>
        <taxon>Bacteria</taxon>
        <taxon>Bacillati</taxon>
        <taxon>Actinomycetota</taxon>
        <taxon>Actinomycetes</taxon>
        <taxon>Kitasatosporales</taxon>
        <taxon>Streptomycetaceae</taxon>
        <taxon>Streptomyces</taxon>
    </lineage>
</organism>
<gene>
    <name evidence="5" type="ORF">ACKI18_29060</name>
</gene>
<keyword evidence="1 5" id="KW-0378">Hydrolase</keyword>
<dbReference type="Gene3D" id="3.40.50.1820">
    <property type="entry name" value="alpha/beta hydrolase"/>
    <property type="match status" value="1"/>
</dbReference>
<feature type="signal peptide" evidence="4">
    <location>
        <begin position="1"/>
        <end position="30"/>
    </location>
</feature>
<sequence length="393" mass="42273">MPRTTTLLLRTALLLLALTATLFTTPPARAATVQLQLPSPTGPYAIGRDTLHLVDPTRPDPWVPEAGARELMVSLYYPARRGTGTPAPYMTTPEAERLLKNQGYDRLIPAETVSATRTNTTEHARPTPGRFPLVLLSPGFTLPRTTLTLLSEELASQGYVVAAVDHAYESVATTFPGGRLLPCVACEKSKETGMAAVAEGRARDLSFVTDELAATGRHHATTNAAPRSTPDAARYARMIDPHRIGIAGHSIGGATAVPAMAADPRFRAGANLDGGFFSPVPPSGLGARPFLMLGAESPHVPGNATWDLTWQRLDGWKRWLTVKDAGHFTFTDLPVLAAQLGITDPKFPLPGDRSGDITRTYLTAFFNLHLRTVPQPLLDGPTPTNPEVTFQHT</sequence>
<name>A0ABW9HXB7_9ACTN</name>
<evidence type="ECO:0000256" key="3">
    <source>
        <dbReference type="ARBA" id="ARBA00023098"/>
    </source>
</evidence>
<dbReference type="PANTHER" id="PTHR10272">
    <property type="entry name" value="PLATELET-ACTIVATING FACTOR ACETYLHYDROLASE"/>
    <property type="match status" value="1"/>
</dbReference>
<dbReference type="EMBL" id="JBJVNI010000016">
    <property type="protein sequence ID" value="MFM9612745.1"/>
    <property type="molecule type" value="Genomic_DNA"/>
</dbReference>
<keyword evidence="4" id="KW-0732">Signal</keyword>
<dbReference type="Proteomes" id="UP001631957">
    <property type="component" value="Unassembled WGS sequence"/>
</dbReference>
<evidence type="ECO:0000313" key="6">
    <source>
        <dbReference type="Proteomes" id="UP001631957"/>
    </source>
</evidence>
<comment type="caution">
    <text evidence="5">The sequence shown here is derived from an EMBL/GenBank/DDBJ whole genome shotgun (WGS) entry which is preliminary data.</text>
</comment>
<evidence type="ECO:0000256" key="2">
    <source>
        <dbReference type="ARBA" id="ARBA00022963"/>
    </source>
</evidence>
<dbReference type="Pfam" id="PF03403">
    <property type="entry name" value="PAF-AH_p_II"/>
    <property type="match status" value="2"/>
</dbReference>
<protein>
    <submittedName>
        <fullName evidence="5">Alpha/beta hydrolase family protein</fullName>
    </submittedName>
</protein>
<accession>A0ABW9HXB7</accession>
<dbReference type="PANTHER" id="PTHR10272:SF0">
    <property type="entry name" value="PLATELET-ACTIVATING FACTOR ACETYLHYDROLASE"/>
    <property type="match status" value="1"/>
</dbReference>
<proteinExistence type="predicted"/>
<evidence type="ECO:0000256" key="4">
    <source>
        <dbReference type="SAM" id="SignalP"/>
    </source>
</evidence>
<evidence type="ECO:0000313" key="5">
    <source>
        <dbReference type="EMBL" id="MFM9612745.1"/>
    </source>
</evidence>
<dbReference type="SUPFAM" id="SSF53474">
    <property type="entry name" value="alpha/beta-Hydrolases"/>
    <property type="match status" value="1"/>
</dbReference>
<dbReference type="RefSeq" id="WP_409122592.1">
    <property type="nucleotide sequence ID" value="NZ_JBJVNI010000016.1"/>
</dbReference>